<keyword evidence="1" id="KW-1133">Transmembrane helix</keyword>
<feature type="transmembrane region" description="Helical" evidence="1">
    <location>
        <begin position="401"/>
        <end position="418"/>
    </location>
</feature>
<feature type="transmembrane region" description="Helical" evidence="1">
    <location>
        <begin position="59"/>
        <end position="76"/>
    </location>
</feature>
<proteinExistence type="predicted"/>
<feature type="transmembrane region" description="Helical" evidence="1">
    <location>
        <begin position="370"/>
        <end position="389"/>
    </location>
</feature>
<feature type="transmembrane region" description="Helical" evidence="1">
    <location>
        <begin position="424"/>
        <end position="445"/>
    </location>
</feature>
<name>A0A3M9N4N9_9BACT</name>
<gene>
    <name evidence="2" type="ORF">EFY79_20275</name>
</gene>
<keyword evidence="1" id="KW-0812">Transmembrane</keyword>
<keyword evidence="3" id="KW-1185">Reference proteome</keyword>
<feature type="transmembrane region" description="Helical" evidence="1">
    <location>
        <begin position="137"/>
        <end position="156"/>
    </location>
</feature>
<reference evidence="2 3" key="1">
    <citation type="submission" date="2018-11" db="EMBL/GenBank/DDBJ databases">
        <title>Draft genome sequence of Ferruginibacter sp. BO-59.</title>
        <authorList>
            <person name="Im W.T."/>
        </authorList>
    </citation>
    <scope>NUCLEOTIDE SEQUENCE [LARGE SCALE GENOMIC DNA]</scope>
    <source>
        <strain evidence="2 3">BO-59</strain>
    </source>
</reference>
<evidence type="ECO:0008006" key="4">
    <source>
        <dbReference type="Google" id="ProtNLM"/>
    </source>
</evidence>
<dbReference type="AlphaFoldDB" id="A0A3M9N4N9"/>
<keyword evidence="1" id="KW-0472">Membrane</keyword>
<feature type="transmembrane region" description="Helical" evidence="1">
    <location>
        <begin position="187"/>
        <end position="204"/>
    </location>
</feature>
<dbReference type="OrthoDB" id="966190at2"/>
<evidence type="ECO:0000256" key="1">
    <source>
        <dbReference type="SAM" id="Phobius"/>
    </source>
</evidence>
<accession>A0A3M9N4N9</accession>
<comment type="caution">
    <text evidence="2">The sequence shown here is derived from an EMBL/GenBank/DDBJ whole genome shotgun (WGS) entry which is preliminary data.</text>
</comment>
<dbReference type="EMBL" id="RJJR01000026">
    <property type="protein sequence ID" value="RNI32173.1"/>
    <property type="molecule type" value="Genomic_DNA"/>
</dbReference>
<protein>
    <recommendedName>
        <fullName evidence="4">O-antigen polysaccharide polymerase Wzy</fullName>
    </recommendedName>
</protein>
<evidence type="ECO:0000313" key="2">
    <source>
        <dbReference type="EMBL" id="RNI32173.1"/>
    </source>
</evidence>
<evidence type="ECO:0000313" key="3">
    <source>
        <dbReference type="Proteomes" id="UP000267223"/>
    </source>
</evidence>
<dbReference type="Proteomes" id="UP000267223">
    <property type="component" value="Unassembled WGS sequence"/>
</dbReference>
<feature type="transmembrane region" description="Helical" evidence="1">
    <location>
        <begin position="234"/>
        <end position="253"/>
    </location>
</feature>
<organism evidence="2 3">
    <name type="scientific">Hanamia caeni</name>
    <dbReference type="NCBI Taxonomy" id="2294116"/>
    <lineage>
        <taxon>Bacteria</taxon>
        <taxon>Pseudomonadati</taxon>
        <taxon>Bacteroidota</taxon>
        <taxon>Chitinophagia</taxon>
        <taxon>Chitinophagales</taxon>
        <taxon>Chitinophagaceae</taxon>
        <taxon>Hanamia</taxon>
    </lineage>
</organism>
<feature type="transmembrane region" description="Helical" evidence="1">
    <location>
        <begin position="162"/>
        <end position="180"/>
    </location>
</feature>
<feature type="transmembrane region" description="Helical" evidence="1">
    <location>
        <begin position="7"/>
        <end position="25"/>
    </location>
</feature>
<feature type="transmembrane region" description="Helical" evidence="1">
    <location>
        <begin position="31"/>
        <end position="52"/>
    </location>
</feature>
<dbReference type="RefSeq" id="WP_123122589.1">
    <property type="nucleotide sequence ID" value="NZ_RJJR01000026.1"/>
</dbReference>
<feature type="transmembrane region" description="Helical" evidence="1">
    <location>
        <begin position="96"/>
        <end position="116"/>
    </location>
</feature>
<sequence length="464" mass="52862">MRTLFPANYNWGFFLIAALFIRVMFVDMSTLTYVAALISIYQFSLLFNSIGYIIPTRHLLGSFMCLQFLVGSLFAYNGIDQYQYFRYQMRIPEADYYFYVMPAVIFFIIGLHINAGKYRGEVLNRKAIANFVGRNPQLPYFFIILGFLASVISSFFSSELAFVFYLLGSFKFIGLFLLVLGTKYIKPAVMALVIGSIISSSLQSGMFHDLLTWLVFTIAIFGIKYKFDFKIKLIGLVAFVLLAILIQVLKGSYRAEIGKGDEEGGVSTFSKIYEEQNREDRGIFNFRNIASSNTRINQGFIITNIMQTVPDVEPFANGSEMYKILEAAILPRILAPDKLRAGDREIFRKYSGIGIQAGTSMALSSIGDAYVNWGIFGGVIFMFVLGFVFSEVLNYFHKYSMDYPILILFVPLVFYYPIRPDCELQTSLGHLIKSCVLIYFMVLFWKKDLRKLTIKKKSSIAISN</sequence>